<dbReference type="Proteomes" id="UP000774570">
    <property type="component" value="Unassembled WGS sequence"/>
</dbReference>
<reference evidence="1 2" key="1">
    <citation type="submission" date="2021-07" db="EMBL/GenBank/DDBJ databases">
        <title>Actinomadura sp. PM05-2 isolated from lichen.</title>
        <authorList>
            <person name="Somphong A."/>
            <person name="Phongsopitanun W."/>
            <person name="Tanasupawat S."/>
            <person name="Peongsungnone V."/>
        </authorList>
    </citation>
    <scope>NUCLEOTIDE SEQUENCE [LARGE SCALE GENOMIC DNA]</scope>
    <source>
        <strain evidence="1 2">PM05-2</strain>
    </source>
</reference>
<accession>A0ABS7FZ59</accession>
<proteinExistence type="predicted"/>
<dbReference type="EMBL" id="JAIBOA010000018">
    <property type="protein sequence ID" value="MBW8485718.1"/>
    <property type="molecule type" value="Genomic_DNA"/>
</dbReference>
<evidence type="ECO:0008006" key="3">
    <source>
        <dbReference type="Google" id="ProtNLM"/>
    </source>
</evidence>
<evidence type="ECO:0000313" key="1">
    <source>
        <dbReference type="EMBL" id="MBW8485718.1"/>
    </source>
</evidence>
<comment type="caution">
    <text evidence="1">The sequence shown here is derived from an EMBL/GenBank/DDBJ whole genome shotgun (WGS) entry which is preliminary data.</text>
</comment>
<protein>
    <recommendedName>
        <fullName evidence="3">Small CPxCG-related zinc finger protein</fullName>
    </recommendedName>
</protein>
<organism evidence="1 2">
    <name type="scientific">Actinomadura parmotrematis</name>
    <dbReference type="NCBI Taxonomy" id="2864039"/>
    <lineage>
        <taxon>Bacteria</taxon>
        <taxon>Bacillati</taxon>
        <taxon>Actinomycetota</taxon>
        <taxon>Actinomycetes</taxon>
        <taxon>Streptosporangiales</taxon>
        <taxon>Thermomonosporaceae</taxon>
        <taxon>Actinomadura</taxon>
    </lineage>
</organism>
<dbReference type="RefSeq" id="WP_220168961.1">
    <property type="nucleotide sequence ID" value="NZ_JAIBOA010000018.1"/>
</dbReference>
<sequence length="92" mass="9574">MADPVNGAPCTRCRGRQEIVFTHRDGQRSVVSCWACETPGAPYDAGRGQSLTVADHPAVRDSGLCRFCLGAGVVVTSLLGYAESACPACGTD</sequence>
<evidence type="ECO:0000313" key="2">
    <source>
        <dbReference type="Proteomes" id="UP000774570"/>
    </source>
</evidence>
<keyword evidence="2" id="KW-1185">Reference proteome</keyword>
<name>A0ABS7FZ59_9ACTN</name>
<gene>
    <name evidence="1" type="ORF">K1Y72_25280</name>
</gene>